<comment type="caution">
    <text evidence="7">The sequence shown here is derived from an EMBL/GenBank/DDBJ whole genome shotgun (WGS) entry which is preliminary data.</text>
</comment>
<name>A0A318KHD4_9FIRM</name>
<dbReference type="RefSeq" id="WP_022937639.1">
    <property type="nucleotide sequence ID" value="NZ_CABKRQ010000003.1"/>
</dbReference>
<dbReference type="SUPFAM" id="SSF52540">
    <property type="entry name" value="P-loop containing nucleoside triphosphate hydrolases"/>
    <property type="match status" value="1"/>
</dbReference>
<dbReference type="Pfam" id="PF00009">
    <property type="entry name" value="GTP_EFTU"/>
    <property type="match status" value="1"/>
</dbReference>
<dbReference type="InterPro" id="IPR005517">
    <property type="entry name" value="Transl_elong_EFG/EF2_IV"/>
</dbReference>
<dbReference type="InterPro" id="IPR010298">
    <property type="entry name" value="YacP-like"/>
</dbReference>
<evidence type="ECO:0000256" key="2">
    <source>
        <dbReference type="ARBA" id="ARBA00022741"/>
    </source>
</evidence>
<dbReference type="GO" id="GO:0003924">
    <property type="term" value="F:GTPase activity"/>
    <property type="evidence" value="ECO:0007669"/>
    <property type="project" value="InterPro"/>
</dbReference>
<dbReference type="Gene3D" id="3.30.230.10">
    <property type="match status" value="1"/>
</dbReference>
<reference evidence="7 8" key="1">
    <citation type="submission" date="2018-05" db="EMBL/GenBank/DDBJ databases">
        <title>Genomic Encyclopedia of Type Strains, Phase IV (KMG-IV): sequencing the most valuable type-strain genomes for metagenomic binning, comparative biology and taxonomic classification.</title>
        <authorList>
            <person name="Goeker M."/>
        </authorList>
    </citation>
    <scope>NUCLEOTIDE SEQUENCE [LARGE SCALE GENOMIC DNA]</scope>
    <source>
        <strain evidence="7 8">JC118</strain>
    </source>
</reference>
<evidence type="ECO:0000256" key="1">
    <source>
        <dbReference type="ARBA" id="ARBA00003987"/>
    </source>
</evidence>
<feature type="domain" description="Tr-type G" evidence="6">
    <location>
        <begin position="1"/>
        <end position="229"/>
    </location>
</feature>
<dbReference type="AlphaFoldDB" id="A0A318KHD4"/>
<dbReference type="Pfam" id="PF05991">
    <property type="entry name" value="NYN_YacP"/>
    <property type="match status" value="1"/>
</dbReference>
<dbReference type="InterPro" id="IPR005225">
    <property type="entry name" value="Small_GTP-bd"/>
</dbReference>
<dbReference type="InterPro" id="IPR035647">
    <property type="entry name" value="EFG_III/V"/>
</dbReference>
<dbReference type="PROSITE" id="PS51722">
    <property type="entry name" value="G_TR_2"/>
    <property type="match status" value="1"/>
</dbReference>
<evidence type="ECO:0000256" key="3">
    <source>
        <dbReference type="ARBA" id="ARBA00022917"/>
    </source>
</evidence>
<gene>
    <name evidence="7" type="ORF">DES51_11050</name>
</gene>
<evidence type="ECO:0000256" key="4">
    <source>
        <dbReference type="ARBA" id="ARBA00023134"/>
    </source>
</evidence>
<dbReference type="SMART" id="SM00838">
    <property type="entry name" value="EFG_C"/>
    <property type="match status" value="1"/>
</dbReference>
<evidence type="ECO:0000256" key="5">
    <source>
        <dbReference type="ARBA" id="ARBA00023251"/>
    </source>
</evidence>
<sequence>MKHVVIGTLAHVDAGKTTLSESMLYLSGSIRKLGRVDHGDAFLDYDKQERSRGITIFSKQAICQWKDIEFTLLDTPGHVDFSSEMERTLQILDYAILIINGVDGVQTHTETIWKLLEHYQIPVFIFINKMDTAYLTKEVLLTELRKRLDERCIDFTAPSDEMMEQAAMCDDELLEDYMEHTIINKSLLLAKIHERKVFPCYFGSALKRQGIETFLDGLSEFIVMHDYPEEFGAKVYKITRDENGNKLAHMKITGGSLKVKAKLIESEKVDQIRKYSGSKFTVVNEAIAGEVCAVKGLQNVYAGEGLGFEKKSEKPLLSSYMNYRMQLPEGCDAFTMLRNLKQLGEEDPQLHITYNERLKEIRVQMMGEIQTEILKNIISNRFNVDVSFDHGAISYRETILEPVEGVGHYEPLRHYAEVHLLLEPGDEGSGIQIASACPEDELDRHWQRLILSHLEEKEHLGVLTGSPITDMKITLLSGRAHQKHTEGGDFREATYRAVRQGLKSAKSIVLEPYFKFKLEVPTEYLSRAVFDVEQMNGSFVIDDTVNEMTVLSGSAPVAKMQNYQSDLVAYTKGKGKLACVMEGYKPCQNQDVIIAEAGYDSETDIDNPTGSIFCSHGAGYFVPWHEVKKQMHVTTSYSKTEKRQQSAPTKEMKKLNDEDLDAIFIKTYGPGKRRLENNSKKAKEESVQGLLASVKRRPLCYLIDGYNIIHSWPELKELAADNLDAARSRLMQLMGDFQGYKQCLLILVFDAYKVSEGVGQMFKDHSIFVVYTDQAQTADMYIERATHKLSSDYRVVVATSDAMEQLIVSGQGAHRMSSRELLLEVEGLRKRRQQEFEESQRKGYNQPLEKIRDLYNDELKKSD</sequence>
<dbReference type="GO" id="GO:0046677">
    <property type="term" value="P:response to antibiotic"/>
    <property type="evidence" value="ECO:0007669"/>
    <property type="project" value="UniProtKB-KW"/>
</dbReference>
<dbReference type="Gene3D" id="3.40.50.300">
    <property type="entry name" value="P-loop containing nucleotide triphosphate hydrolases"/>
    <property type="match status" value="1"/>
</dbReference>
<dbReference type="GO" id="GO:0005525">
    <property type="term" value="F:GTP binding"/>
    <property type="evidence" value="ECO:0007669"/>
    <property type="project" value="UniProtKB-KW"/>
</dbReference>
<keyword evidence="8" id="KW-1185">Reference proteome</keyword>
<evidence type="ECO:0000313" key="7">
    <source>
        <dbReference type="EMBL" id="PXX77504.1"/>
    </source>
</evidence>
<evidence type="ECO:0000259" key="6">
    <source>
        <dbReference type="PROSITE" id="PS51722"/>
    </source>
</evidence>
<dbReference type="GO" id="GO:0032790">
    <property type="term" value="P:ribosome disassembly"/>
    <property type="evidence" value="ECO:0007669"/>
    <property type="project" value="TreeGrafter"/>
</dbReference>
<dbReference type="InterPro" id="IPR041095">
    <property type="entry name" value="EFG_II"/>
</dbReference>
<accession>A0A318KHD4</accession>
<dbReference type="PANTHER" id="PTHR43261">
    <property type="entry name" value="TRANSLATION ELONGATION FACTOR G-RELATED"/>
    <property type="match status" value="1"/>
</dbReference>
<dbReference type="InterPro" id="IPR000795">
    <property type="entry name" value="T_Tr_GTP-bd_dom"/>
</dbReference>
<dbReference type="CDD" id="cd10912">
    <property type="entry name" value="PIN_YacP-like"/>
    <property type="match status" value="1"/>
</dbReference>
<dbReference type="PROSITE" id="PS00301">
    <property type="entry name" value="G_TR_1"/>
    <property type="match status" value="1"/>
</dbReference>
<dbReference type="InterPro" id="IPR020568">
    <property type="entry name" value="Ribosomal_Su5_D2-typ_SF"/>
</dbReference>
<dbReference type="SUPFAM" id="SSF50447">
    <property type="entry name" value="Translation proteins"/>
    <property type="match status" value="1"/>
</dbReference>
<dbReference type="GO" id="GO:0006412">
    <property type="term" value="P:translation"/>
    <property type="evidence" value="ECO:0007669"/>
    <property type="project" value="UniProtKB-KW"/>
</dbReference>
<dbReference type="InterPro" id="IPR009000">
    <property type="entry name" value="Transl_B-barrel_sf"/>
</dbReference>
<dbReference type="Proteomes" id="UP000247612">
    <property type="component" value="Unassembled WGS sequence"/>
</dbReference>
<keyword evidence="3" id="KW-0648">Protein biosynthesis</keyword>
<evidence type="ECO:0000313" key="8">
    <source>
        <dbReference type="Proteomes" id="UP000247612"/>
    </source>
</evidence>
<dbReference type="CDD" id="cd03711">
    <property type="entry name" value="Tet_C"/>
    <property type="match status" value="1"/>
</dbReference>
<dbReference type="EMBL" id="QJKH01000010">
    <property type="protein sequence ID" value="PXX77504.1"/>
    <property type="molecule type" value="Genomic_DNA"/>
</dbReference>
<dbReference type="InterPro" id="IPR035650">
    <property type="entry name" value="Tet_C"/>
</dbReference>
<protein>
    <submittedName>
        <fullName evidence="7">Small GTP-binding protein</fullName>
    </submittedName>
</protein>
<dbReference type="Pfam" id="PF14492">
    <property type="entry name" value="EFG_III"/>
    <property type="match status" value="1"/>
</dbReference>
<dbReference type="InterPro" id="IPR000640">
    <property type="entry name" value="EFG_V-like"/>
</dbReference>
<dbReference type="Pfam" id="PF00679">
    <property type="entry name" value="EFG_C"/>
    <property type="match status" value="1"/>
</dbReference>
<keyword evidence="4" id="KW-0342">GTP-binding</keyword>
<dbReference type="SUPFAM" id="SSF54211">
    <property type="entry name" value="Ribosomal protein S5 domain 2-like"/>
    <property type="match status" value="1"/>
</dbReference>
<dbReference type="Gene3D" id="2.40.30.10">
    <property type="entry name" value="Translation factors"/>
    <property type="match status" value="1"/>
</dbReference>
<dbReference type="InterPro" id="IPR027417">
    <property type="entry name" value="P-loop_NTPase"/>
</dbReference>
<organism evidence="7 8">
    <name type="scientific">Dielma fastidiosa</name>
    <dbReference type="NCBI Taxonomy" id="1034346"/>
    <lineage>
        <taxon>Bacteria</taxon>
        <taxon>Bacillati</taxon>
        <taxon>Bacillota</taxon>
        <taxon>Erysipelotrichia</taxon>
        <taxon>Erysipelotrichales</taxon>
        <taxon>Erysipelotrichaceae</taxon>
        <taxon>Dielma</taxon>
    </lineage>
</organism>
<dbReference type="OrthoDB" id="9801472at2"/>
<dbReference type="Pfam" id="PF22042">
    <property type="entry name" value="EF-G_D2"/>
    <property type="match status" value="1"/>
</dbReference>
<dbReference type="STRING" id="1034346.GCA_000313565_01331"/>
<dbReference type="Gene3D" id="3.30.70.870">
    <property type="entry name" value="Elongation Factor G (Translational Gtpase), domain 3"/>
    <property type="match status" value="1"/>
</dbReference>
<dbReference type="InterPro" id="IPR014721">
    <property type="entry name" value="Ribsml_uS5_D2-typ_fold_subgr"/>
</dbReference>
<keyword evidence="5" id="KW-0046">Antibiotic resistance</keyword>
<dbReference type="InterPro" id="IPR031157">
    <property type="entry name" value="G_TR_CS"/>
</dbReference>
<dbReference type="Pfam" id="PF03764">
    <property type="entry name" value="EFG_IV"/>
    <property type="match status" value="1"/>
</dbReference>
<dbReference type="Gene3D" id="3.30.70.240">
    <property type="match status" value="1"/>
</dbReference>
<dbReference type="PRINTS" id="PR00315">
    <property type="entry name" value="ELONGATNFCT"/>
</dbReference>
<dbReference type="SUPFAM" id="SSF54980">
    <property type="entry name" value="EF-G C-terminal domain-like"/>
    <property type="match status" value="2"/>
</dbReference>
<dbReference type="SMART" id="SM00889">
    <property type="entry name" value="EFG_IV"/>
    <property type="match status" value="1"/>
</dbReference>
<comment type="function">
    <text evidence="1">Abolishes the inhibitory effect of tetracyclin on protein synthesis by a non-covalent modification of the ribosomes.</text>
</comment>
<dbReference type="PANTHER" id="PTHR43261:SF1">
    <property type="entry name" value="RIBOSOME-RELEASING FACTOR 2, MITOCHONDRIAL"/>
    <property type="match status" value="1"/>
</dbReference>
<keyword evidence="2" id="KW-0547">Nucleotide-binding</keyword>
<dbReference type="NCBIfam" id="TIGR00231">
    <property type="entry name" value="small_GTP"/>
    <property type="match status" value="1"/>
</dbReference>
<proteinExistence type="predicted"/>
<dbReference type="InterPro" id="IPR053905">
    <property type="entry name" value="EF-G-like_DII"/>
</dbReference>